<dbReference type="InterPro" id="IPR010723">
    <property type="entry name" value="HemN_C"/>
</dbReference>
<dbReference type="Gene3D" id="3.80.30.20">
    <property type="entry name" value="tm_1862 like domain"/>
    <property type="match status" value="1"/>
</dbReference>
<dbReference type="RefSeq" id="WP_197115076.1">
    <property type="nucleotide sequence ID" value="NZ_JACBXQ010000002.1"/>
</dbReference>
<evidence type="ECO:0000259" key="4">
    <source>
        <dbReference type="PROSITE" id="PS51918"/>
    </source>
</evidence>
<dbReference type="CDD" id="cd01335">
    <property type="entry name" value="Radical_SAM"/>
    <property type="match status" value="1"/>
</dbReference>
<dbReference type="SFLD" id="SFLDF00288">
    <property type="entry name" value="HemN-like__clustered_with_nucl"/>
    <property type="match status" value="1"/>
</dbReference>
<dbReference type="Pfam" id="PF06969">
    <property type="entry name" value="HemN_C"/>
    <property type="match status" value="1"/>
</dbReference>
<dbReference type="SMART" id="SM00729">
    <property type="entry name" value="Elp3"/>
    <property type="match status" value="1"/>
</dbReference>
<dbReference type="SFLD" id="SFLDF00562">
    <property type="entry name" value="HemN-like__clustered_with_heat"/>
    <property type="match status" value="1"/>
</dbReference>
<keyword evidence="3" id="KW-0479">Metal-binding</keyword>
<keyword evidence="3" id="KW-0949">S-adenosyl-L-methionine</keyword>
<keyword evidence="3" id="KW-0143">Chaperone</keyword>
<dbReference type="InterPro" id="IPR034505">
    <property type="entry name" value="Coproporphyrinogen-III_oxidase"/>
</dbReference>
<dbReference type="InterPro" id="IPR006638">
    <property type="entry name" value="Elp3/MiaA/NifB-like_rSAM"/>
</dbReference>
<keyword evidence="3" id="KW-0411">Iron-sulfur</keyword>
<dbReference type="NCBIfam" id="TIGR00539">
    <property type="entry name" value="hemN_rel"/>
    <property type="match status" value="1"/>
</dbReference>
<name>A0ABS0LRT1_9LACT</name>
<dbReference type="PROSITE" id="PS51918">
    <property type="entry name" value="RADICAL_SAM"/>
    <property type="match status" value="1"/>
</dbReference>
<dbReference type="SFLD" id="SFLDS00029">
    <property type="entry name" value="Radical_SAM"/>
    <property type="match status" value="1"/>
</dbReference>
<evidence type="ECO:0000256" key="1">
    <source>
        <dbReference type="ARBA" id="ARBA00006100"/>
    </source>
</evidence>
<evidence type="ECO:0000256" key="3">
    <source>
        <dbReference type="RuleBase" id="RU364116"/>
    </source>
</evidence>
<dbReference type="SFLD" id="SFLDG01065">
    <property type="entry name" value="anaerobic_coproporphyrinogen-I"/>
    <property type="match status" value="1"/>
</dbReference>
<evidence type="ECO:0000313" key="5">
    <source>
        <dbReference type="EMBL" id="MBG9986160.1"/>
    </source>
</evidence>
<keyword evidence="3" id="KW-0408">Iron</keyword>
<reference evidence="5 6" key="1">
    <citation type="submission" date="2020-07" db="EMBL/GenBank/DDBJ databases">
        <title>Facklamia lactis sp. nov., isolated from raw milk.</title>
        <authorList>
            <person name="Doll E.V."/>
            <person name="Huptas C."/>
            <person name="Staib L."/>
            <person name="Wenning M."/>
            <person name="Scherer S."/>
        </authorList>
    </citation>
    <scope>NUCLEOTIDE SEQUENCE [LARGE SCALE GENOMIC DNA]</scope>
    <source>
        <strain evidence="5 6">DSM 111018</strain>
    </source>
</reference>
<comment type="subcellular location">
    <subcellularLocation>
        <location evidence="3">Cytoplasm</location>
    </subcellularLocation>
</comment>
<keyword evidence="6" id="KW-1185">Reference proteome</keyword>
<sequence length="376" mass="44389">MKHTIGLYIHIPFCQKKCHYCDFLTFVDQDDQIEEYIQYLVREISLYGSQNYALDTIYFGGGTPSYISADQMTRIMQAVYEYFEVLPGCEISIEMNPESVTEEKVTCYLENGFNRFSMGVQSFDDRTLRMMGRLHDEKTVFNKVDLLRRLGIQRLGIDLMFGNPKQDMQVLERDIDCALSLPINHISYYSLMIKDNTPFQRWVLTGQIKILEDEVEREMYHYIQSRLIESGFDQYEISNFAKVGAESRHNKKYWKLENYIGVGLGASSNIDLIRFANYRRFKDYFEKIDQGEFPIQTSEKMNREEREKEYIMLNLRLLKGFKVADINQRFGIDFTSKYAEVLQKHQALGVIDYNEEQVRFTKYGLDIGNQFYLDIL</sequence>
<comment type="function">
    <text evidence="3">Probably acts as a heme chaperone, transferring heme to an unknown acceptor. Binds one molecule of heme per monomer, possibly covalently. Binds 1 [4Fe-4S] cluster. The cluster is coordinated with 3 cysteines and an exchangeable S-adenosyl-L-methionine.</text>
</comment>
<dbReference type="InterPro" id="IPR058240">
    <property type="entry name" value="rSAM_sf"/>
</dbReference>
<dbReference type="InterPro" id="IPR023404">
    <property type="entry name" value="rSAM_horseshoe"/>
</dbReference>
<keyword evidence="3" id="KW-0349">Heme</keyword>
<dbReference type="InterPro" id="IPR007197">
    <property type="entry name" value="rSAM"/>
</dbReference>
<protein>
    <recommendedName>
        <fullName evidence="2 3">Heme chaperone HemW</fullName>
    </recommendedName>
</protein>
<dbReference type="Pfam" id="PF04055">
    <property type="entry name" value="Radical_SAM"/>
    <property type="match status" value="1"/>
</dbReference>
<dbReference type="PANTHER" id="PTHR13932:SF5">
    <property type="entry name" value="RADICAL S-ADENOSYL METHIONINE DOMAIN-CONTAINING PROTEIN 1, MITOCHONDRIAL"/>
    <property type="match status" value="1"/>
</dbReference>
<dbReference type="SUPFAM" id="SSF102114">
    <property type="entry name" value="Radical SAM enzymes"/>
    <property type="match status" value="1"/>
</dbReference>
<gene>
    <name evidence="5" type="primary">hemW</name>
    <name evidence="5" type="ORF">HZY91_04535</name>
</gene>
<dbReference type="InterPro" id="IPR004559">
    <property type="entry name" value="HemW-like"/>
</dbReference>
<keyword evidence="3" id="KW-0004">4Fe-4S</keyword>
<organism evidence="5 6">
    <name type="scientific">Facklamia lactis</name>
    <dbReference type="NCBI Taxonomy" id="2749967"/>
    <lineage>
        <taxon>Bacteria</taxon>
        <taxon>Bacillati</taxon>
        <taxon>Bacillota</taxon>
        <taxon>Bacilli</taxon>
        <taxon>Lactobacillales</taxon>
        <taxon>Aerococcaceae</taxon>
        <taxon>Facklamia</taxon>
    </lineage>
</organism>
<dbReference type="EMBL" id="JACBXQ010000002">
    <property type="protein sequence ID" value="MBG9986160.1"/>
    <property type="molecule type" value="Genomic_DNA"/>
</dbReference>
<accession>A0ABS0LRT1</accession>
<evidence type="ECO:0000256" key="2">
    <source>
        <dbReference type="ARBA" id="ARBA00017228"/>
    </source>
</evidence>
<feature type="domain" description="Radical SAM core" evidence="4">
    <location>
        <begin position="1"/>
        <end position="233"/>
    </location>
</feature>
<keyword evidence="3" id="KW-0963">Cytoplasm</keyword>
<comment type="caution">
    <text evidence="5">The sequence shown here is derived from an EMBL/GenBank/DDBJ whole genome shotgun (WGS) entry which is preliminary data.</text>
</comment>
<comment type="similarity">
    <text evidence="1">Belongs to the anaerobic coproporphyrinogen-III oxidase family. HemW subfamily.</text>
</comment>
<proteinExistence type="inferred from homology"/>
<evidence type="ECO:0000313" key="6">
    <source>
        <dbReference type="Proteomes" id="UP000721415"/>
    </source>
</evidence>
<dbReference type="Proteomes" id="UP000721415">
    <property type="component" value="Unassembled WGS sequence"/>
</dbReference>
<dbReference type="SFLD" id="SFLDG01082">
    <property type="entry name" value="B12-binding_domain_containing"/>
    <property type="match status" value="1"/>
</dbReference>
<dbReference type="PANTHER" id="PTHR13932">
    <property type="entry name" value="COPROPORPHYRINIGEN III OXIDASE"/>
    <property type="match status" value="1"/>
</dbReference>